<evidence type="ECO:0000256" key="1">
    <source>
        <dbReference type="SAM" id="MobiDB-lite"/>
    </source>
</evidence>
<accession>M0JKR7</accession>
<gene>
    <name evidence="3" type="ORF">C435_21929</name>
</gene>
<organism evidence="3 4">
    <name type="scientific">Haloarcula marismortui ATCC 33799</name>
    <dbReference type="NCBI Taxonomy" id="662475"/>
    <lineage>
        <taxon>Archaea</taxon>
        <taxon>Methanobacteriati</taxon>
        <taxon>Methanobacteriota</taxon>
        <taxon>Stenosarchaea group</taxon>
        <taxon>Halobacteria</taxon>
        <taxon>Halobacteriales</taxon>
        <taxon>Haloarculaceae</taxon>
        <taxon>Haloarcula</taxon>
    </lineage>
</organism>
<evidence type="ECO:0000313" key="4">
    <source>
        <dbReference type="Proteomes" id="UP000011687"/>
    </source>
</evidence>
<dbReference type="AlphaFoldDB" id="M0JKR7"/>
<feature type="region of interest" description="Disordered" evidence="1">
    <location>
        <begin position="1"/>
        <end position="22"/>
    </location>
</feature>
<keyword evidence="4" id="KW-1185">Reference proteome</keyword>
<dbReference type="PANTHER" id="PTHR14136">
    <property type="entry name" value="BTB_POZ DOMAIN-CONTAINING PROTEIN KCTD9"/>
    <property type="match status" value="1"/>
</dbReference>
<dbReference type="Pfam" id="PF00805">
    <property type="entry name" value="Pentapeptide"/>
    <property type="match status" value="2"/>
</dbReference>
<feature type="transmembrane region" description="Helical" evidence="2">
    <location>
        <begin position="297"/>
        <end position="320"/>
    </location>
</feature>
<comment type="caution">
    <text evidence="3">The sequence shown here is derived from an EMBL/GenBank/DDBJ whole genome shotgun (WGS) entry which is preliminary data.</text>
</comment>
<dbReference type="Proteomes" id="UP000011687">
    <property type="component" value="Unassembled WGS sequence"/>
</dbReference>
<dbReference type="SUPFAM" id="SSF141571">
    <property type="entry name" value="Pentapeptide repeat-like"/>
    <property type="match status" value="1"/>
</dbReference>
<dbReference type="RefSeq" id="WP_007190829.1">
    <property type="nucleotide sequence ID" value="NZ_AOLS01000125.1"/>
</dbReference>
<name>M0JKR7_9EURY</name>
<feature type="transmembrane region" description="Helical" evidence="2">
    <location>
        <begin position="248"/>
        <end position="269"/>
    </location>
</feature>
<dbReference type="Gene3D" id="2.160.20.80">
    <property type="entry name" value="E3 ubiquitin-protein ligase SopA"/>
    <property type="match status" value="1"/>
</dbReference>
<keyword evidence="2" id="KW-0472">Membrane</keyword>
<dbReference type="EMBL" id="AOLS01000125">
    <property type="protein sequence ID" value="EMA09591.1"/>
    <property type="molecule type" value="Genomic_DNA"/>
</dbReference>
<dbReference type="InterPro" id="IPR001646">
    <property type="entry name" value="5peptide_repeat"/>
</dbReference>
<evidence type="ECO:0000256" key="2">
    <source>
        <dbReference type="SAM" id="Phobius"/>
    </source>
</evidence>
<dbReference type="InterPro" id="IPR051082">
    <property type="entry name" value="Pentapeptide-BTB/POZ_domain"/>
</dbReference>
<evidence type="ECO:0000313" key="3">
    <source>
        <dbReference type="EMBL" id="EMA09591.1"/>
    </source>
</evidence>
<dbReference type="SUPFAM" id="SSF81324">
    <property type="entry name" value="Voltage-gated potassium channels"/>
    <property type="match status" value="1"/>
</dbReference>
<proteinExistence type="predicted"/>
<sequence>MSDSRYEIPNDDTVSSSDIQPEADLRKADLSEASLNGANLAGSDLFDADLSGANLLNAKLSDAKLSNADLSGATLSDSNLSGAMLSLADLSEARSSDVNLSKAYLAEADLSNANLTGSNLSGALLMNADLSEADLRGTNLSEATFSNITLTGATISRRTEIDAPRGPIKQYAGDDASIEQLQDTVARANGELRAAYSANGLLDWARTARIRERRARRKEAKAEGGLQGYKDWLLSCLSRVFAGYGVRLAPVAVWMLLLWLLSAGVYWNWGRMSWDRSLYYSVITVTTSPPETPPSGLSTIVAGVEAFVGTAAIVFLGYILGSREQI</sequence>
<keyword evidence="2" id="KW-1133">Transmembrane helix</keyword>
<dbReference type="PANTHER" id="PTHR14136:SF17">
    <property type="entry name" value="BTB_POZ DOMAIN-CONTAINING PROTEIN KCTD9"/>
    <property type="match status" value="1"/>
</dbReference>
<protein>
    <submittedName>
        <fullName evidence="3">Pentapeptide repeat-containing protein</fullName>
    </submittedName>
</protein>
<reference evidence="3 4" key="1">
    <citation type="journal article" date="2014" name="PLoS Genet.">
        <title>Phylogenetically driven sequencing of extremely halophilic archaea reveals strategies for static and dynamic osmo-response.</title>
        <authorList>
            <person name="Becker E.A."/>
            <person name="Seitzer P.M."/>
            <person name="Tritt A."/>
            <person name="Larsen D."/>
            <person name="Krusor M."/>
            <person name="Yao A.I."/>
            <person name="Wu D."/>
            <person name="Madern D."/>
            <person name="Eisen J.A."/>
            <person name="Darling A.E."/>
            <person name="Facciotti M.T."/>
        </authorList>
    </citation>
    <scope>NUCLEOTIDE SEQUENCE [LARGE SCALE GENOMIC DNA]</scope>
    <source>
        <strain evidence="3 4">ATCC 33799</strain>
    </source>
</reference>
<keyword evidence="2" id="KW-0812">Transmembrane</keyword>